<accession>A0A820BY30</accession>
<dbReference type="Proteomes" id="UP000663836">
    <property type="component" value="Unassembled WGS sequence"/>
</dbReference>
<organism evidence="1 2">
    <name type="scientific">Rotaria sordida</name>
    <dbReference type="NCBI Taxonomy" id="392033"/>
    <lineage>
        <taxon>Eukaryota</taxon>
        <taxon>Metazoa</taxon>
        <taxon>Spiralia</taxon>
        <taxon>Gnathifera</taxon>
        <taxon>Rotifera</taxon>
        <taxon>Eurotatoria</taxon>
        <taxon>Bdelloidea</taxon>
        <taxon>Philodinida</taxon>
        <taxon>Philodinidae</taxon>
        <taxon>Rotaria</taxon>
    </lineage>
</organism>
<reference evidence="1" key="1">
    <citation type="submission" date="2021-02" db="EMBL/GenBank/DDBJ databases">
        <authorList>
            <person name="Nowell W R."/>
        </authorList>
    </citation>
    <scope>NUCLEOTIDE SEQUENCE</scope>
</reference>
<sequence length="77" mass="8336">MACFTSNQCYEVMESYTIDIMPRREAIRTLLNLQDPTNSTKLGAYLPTPPPTDYSDSCSGNCGCNCVGPPGCVGTHQ</sequence>
<gene>
    <name evidence="1" type="ORF">JBS370_LOCUS36472</name>
</gene>
<comment type="caution">
    <text evidence="1">The sequence shown here is derived from an EMBL/GenBank/DDBJ whole genome shotgun (WGS) entry which is preliminary data.</text>
</comment>
<dbReference type="AlphaFoldDB" id="A0A820BY30"/>
<proteinExistence type="predicted"/>
<protein>
    <submittedName>
        <fullName evidence="1">Uncharacterized protein</fullName>
    </submittedName>
</protein>
<evidence type="ECO:0000313" key="2">
    <source>
        <dbReference type="Proteomes" id="UP000663836"/>
    </source>
</evidence>
<evidence type="ECO:0000313" key="1">
    <source>
        <dbReference type="EMBL" id="CAF4199968.1"/>
    </source>
</evidence>
<name>A0A820BY30_9BILA</name>
<dbReference type="EMBL" id="CAJOBD010014432">
    <property type="protein sequence ID" value="CAF4199968.1"/>
    <property type="molecule type" value="Genomic_DNA"/>
</dbReference>